<organism evidence="2">
    <name type="scientific">marine sediment metagenome</name>
    <dbReference type="NCBI Taxonomy" id="412755"/>
    <lineage>
        <taxon>unclassified sequences</taxon>
        <taxon>metagenomes</taxon>
        <taxon>ecological metagenomes</taxon>
    </lineage>
</organism>
<dbReference type="EMBL" id="LAZR01004076">
    <property type="protein sequence ID" value="KKN12028.1"/>
    <property type="molecule type" value="Genomic_DNA"/>
</dbReference>
<feature type="transmembrane region" description="Helical" evidence="1">
    <location>
        <begin position="365"/>
        <end position="387"/>
    </location>
</feature>
<feature type="transmembrane region" description="Helical" evidence="1">
    <location>
        <begin position="203"/>
        <end position="222"/>
    </location>
</feature>
<feature type="transmembrane region" description="Helical" evidence="1">
    <location>
        <begin position="407"/>
        <end position="429"/>
    </location>
</feature>
<keyword evidence="1" id="KW-0472">Membrane</keyword>
<accession>A0A0F9R3G2</accession>
<gene>
    <name evidence="2" type="ORF">LCGC14_1020630</name>
</gene>
<evidence type="ECO:0000256" key="1">
    <source>
        <dbReference type="SAM" id="Phobius"/>
    </source>
</evidence>
<proteinExistence type="predicted"/>
<evidence type="ECO:0000313" key="2">
    <source>
        <dbReference type="EMBL" id="KKN12028.1"/>
    </source>
</evidence>
<comment type="caution">
    <text evidence="2">The sequence shown here is derived from an EMBL/GenBank/DDBJ whole genome shotgun (WGS) entry which is preliminary data.</text>
</comment>
<feature type="transmembrane region" description="Helical" evidence="1">
    <location>
        <begin position="57"/>
        <end position="77"/>
    </location>
</feature>
<reference evidence="2" key="1">
    <citation type="journal article" date="2015" name="Nature">
        <title>Complex archaea that bridge the gap between prokaryotes and eukaryotes.</title>
        <authorList>
            <person name="Spang A."/>
            <person name="Saw J.H."/>
            <person name="Jorgensen S.L."/>
            <person name="Zaremba-Niedzwiedzka K."/>
            <person name="Martijn J."/>
            <person name="Lind A.E."/>
            <person name="van Eijk R."/>
            <person name="Schleper C."/>
            <person name="Guy L."/>
            <person name="Ettema T.J."/>
        </authorList>
    </citation>
    <scope>NUCLEOTIDE SEQUENCE</scope>
</reference>
<name>A0A0F9R3G2_9ZZZZ</name>
<dbReference type="AlphaFoldDB" id="A0A0F9R3G2"/>
<keyword evidence="1" id="KW-0812">Transmembrane</keyword>
<feature type="transmembrane region" description="Helical" evidence="1">
    <location>
        <begin position="122"/>
        <end position="142"/>
    </location>
</feature>
<sequence>MVRSYLLSLKIINSVIFAWLFIVFLNSIFDFNVVVTTAEDELVILAFIVAIKNVFSYIIYAGGILIVIGCAFLFGLYNYNLNNLITTFFENYLSKWFSIATPELKEIPDLILSEVQGLIGDLYLFIFQLLIVISVIYAIRAFFKSDPKYNFIAIGSIILMIIIPLMIDGLRNMLLLFGTQIRFLDEMTDPISPTLSEIPLNNFFQFIGSPVIIFGIVCYIYIEIAFQISYTDTVTKPSLERSDRLEAQLNILARESHFITANVDKIKDEAKKRITEIETQQDEGIAIRKFFARTGTRFSYIKEMIERKKLEEEEKKLITAASKTRRLGRYVDRLFREDPEAKDTLTASSSTPRSKNLLTSTIVNFTYRLVFLLIISFIIIHPLWILGKIIRLPPAITESVVMYSPEIIIILLLPITVIFPVISQIISFVKHRSLIIRLQQEGRIKELLTSVGDYVKKVEVEVKEENEEVAEAVAEAA</sequence>
<feature type="transmembrane region" description="Helical" evidence="1">
    <location>
        <begin position="149"/>
        <end position="167"/>
    </location>
</feature>
<keyword evidence="1" id="KW-1133">Transmembrane helix</keyword>
<protein>
    <submittedName>
        <fullName evidence="2">Uncharacterized protein</fullName>
    </submittedName>
</protein>